<dbReference type="EMBL" id="UZAH01041152">
    <property type="protein sequence ID" value="VDP59801.1"/>
    <property type="molecule type" value="Genomic_DNA"/>
</dbReference>
<dbReference type="OrthoDB" id="361039at2759"/>
<evidence type="ECO:0000313" key="2">
    <source>
        <dbReference type="EMBL" id="VDP59801.1"/>
    </source>
</evidence>
<evidence type="ECO:0000256" key="1">
    <source>
        <dbReference type="SAM" id="Phobius"/>
    </source>
</evidence>
<dbReference type="GO" id="GO:0046982">
    <property type="term" value="F:protein heterodimerization activity"/>
    <property type="evidence" value="ECO:0007669"/>
    <property type="project" value="InterPro"/>
</dbReference>
<accession>A0A3P8ESF7</accession>
<evidence type="ECO:0000313" key="3">
    <source>
        <dbReference type="Proteomes" id="UP000050761"/>
    </source>
</evidence>
<dbReference type="AlphaFoldDB" id="A0A183GW08"/>
<keyword evidence="1" id="KW-0472">Membrane</keyword>
<reference evidence="2 3" key="1">
    <citation type="submission" date="2018-11" db="EMBL/GenBank/DDBJ databases">
        <authorList>
            <consortium name="Pathogen Informatics"/>
        </authorList>
    </citation>
    <scope>NUCLEOTIDE SEQUENCE [LARGE SCALE GENOMIC DNA]</scope>
</reference>
<keyword evidence="3" id="KW-1185">Reference proteome</keyword>
<name>A0A183GW08_HELPZ</name>
<protein>
    <submittedName>
        <fullName evidence="4">BTP domain-containing protein</fullName>
    </submittedName>
</protein>
<accession>A0A183GW08</accession>
<feature type="transmembrane region" description="Helical" evidence="1">
    <location>
        <begin position="146"/>
        <end position="168"/>
    </location>
</feature>
<keyword evidence="1" id="KW-1133">Transmembrane helix</keyword>
<keyword evidence="1" id="KW-0812">Transmembrane</keyword>
<proteinExistence type="predicted"/>
<dbReference type="SUPFAM" id="SSF47113">
    <property type="entry name" value="Histone-fold"/>
    <property type="match status" value="1"/>
</dbReference>
<evidence type="ECO:0000313" key="4">
    <source>
        <dbReference type="WBParaSite" id="HPBE_0002687801-mRNA-1"/>
    </source>
</evidence>
<reference evidence="4" key="2">
    <citation type="submission" date="2019-09" db="UniProtKB">
        <authorList>
            <consortium name="WormBaseParasite"/>
        </authorList>
    </citation>
    <scope>IDENTIFICATION</scope>
</reference>
<gene>
    <name evidence="2" type="ORF">HPBE_LOCUS26878</name>
</gene>
<dbReference type="WBParaSite" id="HPBE_0002687801-mRNA-1">
    <property type="protein sequence ID" value="HPBE_0002687801-mRNA-1"/>
    <property type="gene ID" value="HPBE_0002687801"/>
</dbReference>
<organism evidence="3 4">
    <name type="scientific">Heligmosomoides polygyrus</name>
    <name type="common">Parasitic roundworm</name>
    <dbReference type="NCBI Taxonomy" id="6339"/>
    <lineage>
        <taxon>Eukaryota</taxon>
        <taxon>Metazoa</taxon>
        <taxon>Ecdysozoa</taxon>
        <taxon>Nematoda</taxon>
        <taxon>Chromadorea</taxon>
        <taxon>Rhabditida</taxon>
        <taxon>Rhabditina</taxon>
        <taxon>Rhabditomorpha</taxon>
        <taxon>Strongyloidea</taxon>
        <taxon>Heligmosomidae</taxon>
        <taxon>Heligmosomoides</taxon>
    </lineage>
</organism>
<sequence length="172" mass="19042">MLFSPQPSPAGYEAASVHIPGMHIMRHRFFASGSAPESESSFRIAVMAQVDKKPFAEDSRVSIFNKSRYKIGVDHTAWNHAYALGIIRQLGIRQDLITEAAIDAVMSIATQVVRDVLSSAVHLVAKAKRMRLEPRDVENSVDLKGLMVGCHMLPTVYVILFILLLSLVRIAD</sequence>
<dbReference type="InterPro" id="IPR009072">
    <property type="entry name" value="Histone-fold"/>
</dbReference>
<dbReference type="Proteomes" id="UP000050761">
    <property type="component" value="Unassembled WGS sequence"/>
</dbReference>